<gene>
    <name evidence="2" type="ORF">V5O48_014481</name>
</gene>
<sequence length="227" mass="25609">MDRPDIDRNFAQYIVLFDSASEVFSLITPNDIRRALHDAPENIATLIRVICSRLFNLITDHTFPTPAASVSALASSIIKAGTGSSERNPTKEVLNCLRVLQRVLPVVFELEGETTVFDSEVFWKSEEVDEDESQGTAETSETPQFVIDDEEDSDDGATTPSEPQPPQTPKEKKKKKLPSLGERLFSALIDLMFCCGFTLPMKIQKDHHKINYVIWRVLNLFFSLYKP</sequence>
<accession>A0ABR3EXH4</accession>
<dbReference type="Pfam" id="PF12722">
    <property type="entry name" value="Hid1"/>
    <property type="match status" value="1"/>
</dbReference>
<dbReference type="PANTHER" id="PTHR21575">
    <property type="entry name" value="PROTEIN HID1"/>
    <property type="match status" value="1"/>
</dbReference>
<protein>
    <submittedName>
        <fullName evidence="2">Uncharacterized protein</fullName>
    </submittedName>
</protein>
<organism evidence="2 3">
    <name type="scientific">Marasmius crinis-equi</name>
    <dbReference type="NCBI Taxonomy" id="585013"/>
    <lineage>
        <taxon>Eukaryota</taxon>
        <taxon>Fungi</taxon>
        <taxon>Dikarya</taxon>
        <taxon>Basidiomycota</taxon>
        <taxon>Agaricomycotina</taxon>
        <taxon>Agaricomycetes</taxon>
        <taxon>Agaricomycetidae</taxon>
        <taxon>Agaricales</taxon>
        <taxon>Marasmiineae</taxon>
        <taxon>Marasmiaceae</taxon>
        <taxon>Marasmius</taxon>
    </lineage>
</organism>
<reference evidence="2 3" key="1">
    <citation type="submission" date="2024-02" db="EMBL/GenBank/DDBJ databases">
        <title>A draft genome for the cacao thread blight pathogen Marasmius crinis-equi.</title>
        <authorList>
            <person name="Cohen S.P."/>
            <person name="Baruah I.K."/>
            <person name="Amoako-Attah I."/>
            <person name="Bukari Y."/>
            <person name="Meinhardt L.W."/>
            <person name="Bailey B.A."/>
        </authorList>
    </citation>
    <scope>NUCLEOTIDE SEQUENCE [LARGE SCALE GENOMIC DNA]</scope>
    <source>
        <strain evidence="2 3">GH-76</strain>
    </source>
</reference>
<dbReference type="Proteomes" id="UP001465976">
    <property type="component" value="Unassembled WGS sequence"/>
</dbReference>
<dbReference type="PANTHER" id="PTHR21575:SF12">
    <property type="entry name" value="PROTEIN HID1"/>
    <property type="match status" value="1"/>
</dbReference>
<comment type="caution">
    <text evidence="2">The sequence shown here is derived from an EMBL/GenBank/DDBJ whole genome shotgun (WGS) entry which is preliminary data.</text>
</comment>
<evidence type="ECO:0000313" key="2">
    <source>
        <dbReference type="EMBL" id="KAL0567513.1"/>
    </source>
</evidence>
<keyword evidence="3" id="KW-1185">Reference proteome</keyword>
<evidence type="ECO:0000313" key="3">
    <source>
        <dbReference type="Proteomes" id="UP001465976"/>
    </source>
</evidence>
<dbReference type="EMBL" id="JBAHYK010001567">
    <property type="protein sequence ID" value="KAL0567513.1"/>
    <property type="molecule type" value="Genomic_DNA"/>
</dbReference>
<evidence type="ECO:0000256" key="1">
    <source>
        <dbReference type="SAM" id="MobiDB-lite"/>
    </source>
</evidence>
<name>A0ABR3EXH4_9AGAR</name>
<proteinExistence type="predicted"/>
<feature type="region of interest" description="Disordered" evidence="1">
    <location>
        <begin position="128"/>
        <end position="177"/>
    </location>
</feature>
<feature type="compositionally biased region" description="Polar residues" evidence="1">
    <location>
        <begin position="134"/>
        <end position="143"/>
    </location>
</feature>
<dbReference type="InterPro" id="IPR026705">
    <property type="entry name" value="Hid-1/Ecm30"/>
</dbReference>